<feature type="region of interest" description="Disordered" evidence="11">
    <location>
        <begin position="1"/>
        <end position="22"/>
    </location>
</feature>
<keyword evidence="14" id="KW-1185">Reference proteome</keyword>
<evidence type="ECO:0000256" key="8">
    <source>
        <dbReference type="ARBA" id="ARBA00023014"/>
    </source>
</evidence>
<dbReference type="Proteomes" id="UP000267400">
    <property type="component" value="Unassembled WGS sequence"/>
</dbReference>
<accession>A0A3S0KSC1</accession>
<comment type="cofactor">
    <cofactor evidence="1">
        <name>FMN</name>
        <dbReference type="ChEBI" id="CHEBI:58210"/>
    </cofactor>
</comment>
<evidence type="ECO:0000256" key="3">
    <source>
        <dbReference type="ARBA" id="ARBA00007523"/>
    </source>
</evidence>
<dbReference type="InterPro" id="IPR037207">
    <property type="entry name" value="Nuop51_4Fe4S-bd_sf"/>
</dbReference>
<comment type="cofactor">
    <cofactor evidence="2">
        <name>[4Fe-4S] cluster</name>
        <dbReference type="ChEBI" id="CHEBI:49883"/>
    </cofactor>
</comment>
<evidence type="ECO:0000256" key="1">
    <source>
        <dbReference type="ARBA" id="ARBA00001917"/>
    </source>
</evidence>
<dbReference type="GO" id="GO:0016491">
    <property type="term" value="F:oxidoreductase activity"/>
    <property type="evidence" value="ECO:0007669"/>
    <property type="project" value="UniProtKB-KW"/>
</dbReference>
<keyword evidence="6" id="KW-0479">Metal-binding</keyword>
<dbReference type="InterPro" id="IPR037225">
    <property type="entry name" value="Nuo51_FMN-bd_sf"/>
</dbReference>
<evidence type="ECO:0000256" key="7">
    <source>
        <dbReference type="ARBA" id="ARBA00023004"/>
    </source>
</evidence>
<dbReference type="InterPro" id="IPR019554">
    <property type="entry name" value="Soluble_ligand-bd"/>
</dbReference>
<gene>
    <name evidence="13" type="ORF">EKG36_05505</name>
</gene>
<dbReference type="RefSeq" id="WP_126481855.1">
    <property type="nucleotide sequence ID" value="NZ_RXNS01000004.1"/>
</dbReference>
<evidence type="ECO:0000256" key="5">
    <source>
        <dbReference type="ARBA" id="ARBA00022485"/>
    </source>
</evidence>
<dbReference type="EMBL" id="RXNS01000004">
    <property type="protein sequence ID" value="RTR05552.1"/>
    <property type="molecule type" value="Genomic_DNA"/>
</dbReference>
<dbReference type="SUPFAM" id="SSF142019">
    <property type="entry name" value="Nqo1 FMN-binding domain-like"/>
    <property type="match status" value="1"/>
</dbReference>
<proteinExistence type="inferred from homology"/>
<dbReference type="AlphaFoldDB" id="A0A3S0KSC1"/>
<dbReference type="FunFam" id="1.20.1440.230:FF:000002">
    <property type="entry name" value="NADH-quinone oxidoreductase subunit F"/>
    <property type="match status" value="1"/>
</dbReference>
<feature type="domain" description="NADH-ubiquinone oxidoreductase 51kDa subunit iron-sulphur binding" evidence="12">
    <location>
        <begin position="349"/>
        <end position="394"/>
    </location>
</feature>
<dbReference type="GO" id="GO:0010181">
    <property type="term" value="F:FMN binding"/>
    <property type="evidence" value="ECO:0007669"/>
    <property type="project" value="InterPro"/>
</dbReference>
<dbReference type="Pfam" id="PF10531">
    <property type="entry name" value="SLBB"/>
    <property type="match status" value="1"/>
</dbReference>
<keyword evidence="5" id="KW-0004">4Fe-4S</keyword>
<dbReference type="PANTHER" id="PTHR43578:SF3">
    <property type="entry name" value="NADH-QUINONE OXIDOREDUCTASE SUBUNIT F"/>
    <property type="match status" value="1"/>
</dbReference>
<comment type="similarity">
    <text evidence="3">Belongs to the complex I 51 kDa subunit family.</text>
</comment>
<dbReference type="Gene3D" id="1.20.1440.230">
    <property type="entry name" value="NADH-ubiquinone oxidoreductase 51kDa subunit, iron-sulphur binding domain"/>
    <property type="match status" value="1"/>
</dbReference>
<name>A0A3S0KSC1_9GAMM</name>
<evidence type="ECO:0000313" key="14">
    <source>
        <dbReference type="Proteomes" id="UP000267400"/>
    </source>
</evidence>
<keyword evidence="7" id="KW-0408">Iron</keyword>
<dbReference type="SMART" id="SM00928">
    <property type="entry name" value="NADH_4Fe-4S"/>
    <property type="match status" value="1"/>
</dbReference>
<evidence type="ECO:0000256" key="9">
    <source>
        <dbReference type="ARBA" id="ARBA00031578"/>
    </source>
</evidence>
<dbReference type="PROSITE" id="PS00645">
    <property type="entry name" value="COMPLEX1_51K_2"/>
    <property type="match status" value="1"/>
</dbReference>
<dbReference type="InterPro" id="IPR011538">
    <property type="entry name" value="Nuo51_FMN-bd"/>
</dbReference>
<protein>
    <recommendedName>
        <fullName evidence="4">NADH-quinone oxidoreductase subunit F</fullName>
    </recommendedName>
    <alternativeName>
        <fullName evidence="9">NADH dehydrogenase I subunit F</fullName>
    </alternativeName>
    <alternativeName>
        <fullName evidence="10">NDH-1 subunit F</fullName>
    </alternativeName>
</protein>
<reference evidence="13 14" key="1">
    <citation type="submission" date="2018-12" db="EMBL/GenBank/DDBJ databases">
        <authorList>
            <person name="Yu L."/>
        </authorList>
    </citation>
    <scope>NUCLEOTIDE SEQUENCE [LARGE SCALE GENOMIC DNA]</scope>
    <source>
        <strain evidence="13 14">11S</strain>
    </source>
</reference>
<comment type="caution">
    <text evidence="13">The sequence shown here is derived from an EMBL/GenBank/DDBJ whole genome shotgun (WGS) entry which is preliminary data.</text>
</comment>
<dbReference type="SUPFAM" id="SSF140490">
    <property type="entry name" value="Nqo1C-terminal domain-like"/>
    <property type="match status" value="1"/>
</dbReference>
<dbReference type="Gene3D" id="3.10.20.600">
    <property type="match status" value="1"/>
</dbReference>
<evidence type="ECO:0000256" key="11">
    <source>
        <dbReference type="SAM" id="MobiDB-lite"/>
    </source>
</evidence>
<sequence length="449" mass="48192">MSPIPRYHSRLRQTPAERRAESHPLTWRLREDGRRVTLDDYLAGDGYAAVREVLGEGTPETVIATMKAANVRGRGGAGFSAGTKWSLTLTGDDLPRGYLVCNADEMEPGTFKDRVLMEQLPHLLIEGMILGGFANRSRQGYIFLRGEYREAARALARALEEARDADWLGPDIAGSGFDFDIALHTGAGRYICGEETALISSLEGHRANPRAKPPFPGQSGAWGKPTVVNNVETLCNVPGVMRHGADWYQALSGSLSEDGGTKLYGVSGRVARPGLWELPMGTPAGELLERAGGLSDGRRLKAWLPGGASTGFLLPEHLSLALDFDTIGDAGSRLGTGLLTVVPDDQPMVPLLRNLEAFFARESCGWCTPCRDGLPWTVRLLAALERGEGEPGDVTLLEDLARDLGPGRTFCAHAPGAAMPLASALAHFRDEFTAGIAPSRTPRAVGEEG</sequence>
<dbReference type="Pfam" id="PF10589">
    <property type="entry name" value="NADH_4Fe-4S"/>
    <property type="match status" value="1"/>
</dbReference>
<dbReference type="OrthoDB" id="9805533at2"/>
<keyword evidence="13" id="KW-0560">Oxidoreductase</keyword>
<dbReference type="GO" id="GO:0008137">
    <property type="term" value="F:NADH dehydrogenase (ubiquinone) activity"/>
    <property type="evidence" value="ECO:0007669"/>
    <property type="project" value="InterPro"/>
</dbReference>
<evidence type="ECO:0000256" key="2">
    <source>
        <dbReference type="ARBA" id="ARBA00001966"/>
    </source>
</evidence>
<evidence type="ECO:0000256" key="6">
    <source>
        <dbReference type="ARBA" id="ARBA00022723"/>
    </source>
</evidence>
<dbReference type="InterPro" id="IPR001949">
    <property type="entry name" value="NADH-UbQ_OxRdtase_51kDa_CS"/>
</dbReference>
<organism evidence="13 14">
    <name type="scientific">Halomonas nitroreducens</name>
    <dbReference type="NCBI Taxonomy" id="447425"/>
    <lineage>
        <taxon>Bacteria</taxon>
        <taxon>Pseudomonadati</taxon>
        <taxon>Pseudomonadota</taxon>
        <taxon>Gammaproteobacteria</taxon>
        <taxon>Oceanospirillales</taxon>
        <taxon>Halomonadaceae</taxon>
        <taxon>Halomonas</taxon>
    </lineage>
</organism>
<evidence type="ECO:0000256" key="4">
    <source>
        <dbReference type="ARBA" id="ARBA00019901"/>
    </source>
</evidence>
<dbReference type="GO" id="GO:0051539">
    <property type="term" value="F:4 iron, 4 sulfur cluster binding"/>
    <property type="evidence" value="ECO:0007669"/>
    <property type="project" value="UniProtKB-KW"/>
</dbReference>
<dbReference type="SUPFAM" id="SSF142984">
    <property type="entry name" value="Nqo1 middle domain-like"/>
    <property type="match status" value="1"/>
</dbReference>
<dbReference type="InterPro" id="IPR019575">
    <property type="entry name" value="Nuop51_4Fe4S-bd"/>
</dbReference>
<keyword evidence="8" id="KW-0411">Iron-sulfur</keyword>
<evidence type="ECO:0000313" key="13">
    <source>
        <dbReference type="EMBL" id="RTR05552.1"/>
    </source>
</evidence>
<dbReference type="GO" id="GO:0046872">
    <property type="term" value="F:metal ion binding"/>
    <property type="evidence" value="ECO:0007669"/>
    <property type="project" value="UniProtKB-KW"/>
</dbReference>
<evidence type="ECO:0000259" key="12">
    <source>
        <dbReference type="SMART" id="SM00928"/>
    </source>
</evidence>
<dbReference type="FunFam" id="3.40.50.11540:FF:000001">
    <property type="entry name" value="NADH dehydrogenase [ubiquinone] flavoprotein 1, mitochondrial"/>
    <property type="match status" value="1"/>
</dbReference>
<dbReference type="PANTHER" id="PTHR43578">
    <property type="entry name" value="NADH-QUINONE OXIDOREDUCTASE SUBUNIT F"/>
    <property type="match status" value="1"/>
</dbReference>
<dbReference type="Gene3D" id="6.10.250.1450">
    <property type="match status" value="1"/>
</dbReference>
<dbReference type="Gene3D" id="3.40.50.11540">
    <property type="entry name" value="NADH-ubiquinone oxidoreductase 51kDa subunit"/>
    <property type="match status" value="1"/>
</dbReference>
<evidence type="ECO:0000256" key="10">
    <source>
        <dbReference type="ARBA" id="ARBA00032787"/>
    </source>
</evidence>
<dbReference type="Pfam" id="PF01512">
    <property type="entry name" value="Complex1_51K"/>
    <property type="match status" value="1"/>
</dbReference>